<sequence length="512" mass="57101">MSKRKAEDYWAVVPTPPNGHEHISDSCPGLLIRFPNRIAAPLKPYLSFCRRRRRSPLIISRLLLLPGGKMLGETQLPVTALIGRKRRWDKDDAAASYEEASDGTPKEQAPMEIAASPTTRDEEKQENEDMGLPACKMGEQPLTEIGSSNVSIVEEKEVTEELEIPMWDSDDDDGEFMLKAKAELEELHIACVKSISELDPKSKLLVPTRFCSFNIVGFDLDKESKFGLGPPLDSNITPELEKYMVTSAVNVISVKVIESDRGYPISIYGTVLARDRIDYRCIYLFRRGREDPQMISSKDDMLTLTGPRRALVPLDNIYFEFNLRVKGDAGDEDFSKGVIQLHVVPYDNEPITRVLSSWLSRVELVLAPVDGPVAASLEVKILKGAPPLTGKICAGTSENPETQMIVYDSRDMKSGSSVVLSRNLVAVPDPDEEDDEIIVHVRFLNDGDDEDAGTLVSVAYPAEEQVCSHGAWELQVNVAWTAILSKPRAKYIMRRGRSTPRAFTCPQYEPLF</sequence>
<dbReference type="Gramene" id="TraesCS5A02G257300.1">
    <property type="protein sequence ID" value="TraesCS5A02G257300.1"/>
    <property type="gene ID" value="TraesCS5A02G257300"/>
</dbReference>
<evidence type="ECO:0000313" key="3">
    <source>
        <dbReference type="EnsemblPlants" id="TraesCS5A02G257300.1"/>
    </source>
</evidence>
<keyword evidence="4" id="KW-1185">Reference proteome</keyword>
<organism evidence="3">
    <name type="scientific">Triticum aestivum</name>
    <name type="common">Wheat</name>
    <dbReference type="NCBI Taxonomy" id="4565"/>
    <lineage>
        <taxon>Eukaryota</taxon>
        <taxon>Viridiplantae</taxon>
        <taxon>Streptophyta</taxon>
        <taxon>Embryophyta</taxon>
        <taxon>Tracheophyta</taxon>
        <taxon>Spermatophyta</taxon>
        <taxon>Magnoliopsida</taxon>
        <taxon>Liliopsida</taxon>
        <taxon>Poales</taxon>
        <taxon>Poaceae</taxon>
        <taxon>BOP clade</taxon>
        <taxon>Pooideae</taxon>
        <taxon>Triticodae</taxon>
        <taxon>Triticeae</taxon>
        <taxon>Triticinae</taxon>
        <taxon>Triticum</taxon>
    </lineage>
</organism>
<dbReference type="RefSeq" id="XP_044381800.1">
    <property type="nucleotide sequence ID" value="XM_044525865.1"/>
</dbReference>
<dbReference type="RefSeq" id="XP_044381796.1">
    <property type="nucleotide sequence ID" value="XM_044525861.1"/>
</dbReference>
<gene>
    <name evidence="3" type="primary">LOC123104113</name>
</gene>
<dbReference type="PANTHER" id="PTHR33065:SF198">
    <property type="entry name" value="DUF6598 DOMAIN-CONTAINING PROTEIN"/>
    <property type="match status" value="1"/>
</dbReference>
<dbReference type="Gramene" id="TraesCS5A03G0641300.1">
    <property type="protein sequence ID" value="TraesCS5A03G0641300.1.CDS"/>
    <property type="gene ID" value="TraesCS5A03G0641300"/>
</dbReference>
<dbReference type="RefSeq" id="XP_044381782.1">
    <property type="nucleotide sequence ID" value="XM_044525847.1"/>
</dbReference>
<dbReference type="RefSeq" id="XP_044381794.1">
    <property type="nucleotide sequence ID" value="XM_044525859.1"/>
</dbReference>
<dbReference type="RefSeq" id="XP_044381789.1">
    <property type="nucleotide sequence ID" value="XM_044525854.1"/>
</dbReference>
<dbReference type="OMA" id="RWDKDDA"/>
<dbReference type="RefSeq" id="XP_044381787.1">
    <property type="nucleotide sequence ID" value="XM_044525852.1"/>
</dbReference>
<proteinExistence type="predicted"/>
<reference evidence="3" key="1">
    <citation type="submission" date="2018-08" db="EMBL/GenBank/DDBJ databases">
        <authorList>
            <person name="Rossello M."/>
        </authorList>
    </citation>
    <scope>NUCLEOTIDE SEQUENCE [LARGE SCALE GENOMIC DNA]</scope>
    <source>
        <strain evidence="3">cv. Chinese Spring</strain>
    </source>
</reference>
<accession>A0A3B6KIH7</accession>
<dbReference type="RefSeq" id="XP_044381785.1">
    <property type="nucleotide sequence ID" value="XM_044525850.1"/>
</dbReference>
<dbReference type="AlphaFoldDB" id="A0A3B6KIH7"/>
<feature type="region of interest" description="Disordered" evidence="1">
    <location>
        <begin position="93"/>
        <end position="128"/>
    </location>
</feature>
<dbReference type="RefSeq" id="XP_044381786.1">
    <property type="nucleotide sequence ID" value="XM_044525851.1"/>
</dbReference>
<dbReference type="RefSeq" id="XP_044381790.1">
    <property type="nucleotide sequence ID" value="XM_044525855.1"/>
</dbReference>
<evidence type="ECO:0000259" key="2">
    <source>
        <dbReference type="Pfam" id="PF20241"/>
    </source>
</evidence>
<dbReference type="RefSeq" id="XP_044381788.1">
    <property type="nucleotide sequence ID" value="XM_044525853.1"/>
</dbReference>
<name>A0A3B6KIH7_WHEAT</name>
<dbReference type="Proteomes" id="UP000019116">
    <property type="component" value="Chromosome 5A"/>
</dbReference>
<dbReference type="RefSeq" id="XP_044381795.1">
    <property type="nucleotide sequence ID" value="XM_044525860.1"/>
</dbReference>
<reference evidence="3" key="2">
    <citation type="submission" date="2018-10" db="UniProtKB">
        <authorList>
            <consortium name="EnsemblPlants"/>
        </authorList>
    </citation>
    <scope>IDENTIFICATION</scope>
</reference>
<dbReference type="RefSeq" id="XP_044381799.1">
    <property type="nucleotide sequence ID" value="XM_044525864.1"/>
</dbReference>
<dbReference type="Gramene" id="TraesNOR5A03G02706960.1">
    <property type="protein sequence ID" value="TraesNOR5A03G02706960.1"/>
    <property type="gene ID" value="TraesNOR5A03G02706960"/>
</dbReference>
<feature type="domain" description="DUF6598" evidence="2">
    <location>
        <begin position="249"/>
        <end position="476"/>
    </location>
</feature>
<dbReference type="STRING" id="4565.A0A3B6KIH7"/>
<dbReference type="Pfam" id="PF20241">
    <property type="entry name" value="DUF6598"/>
    <property type="match status" value="1"/>
</dbReference>
<dbReference type="RefSeq" id="XP_044381792.1">
    <property type="nucleotide sequence ID" value="XM_044525857.1"/>
</dbReference>
<dbReference type="RefSeq" id="XP_044381783.1">
    <property type="nucleotide sequence ID" value="XM_044525848.1"/>
</dbReference>
<dbReference type="GeneID" id="123104113"/>
<dbReference type="InterPro" id="IPR046533">
    <property type="entry name" value="DUF6598"/>
</dbReference>
<dbReference type="RefSeq" id="XP_044381798.1">
    <property type="nucleotide sequence ID" value="XM_044525863.1"/>
</dbReference>
<dbReference type="PANTHER" id="PTHR33065">
    <property type="entry name" value="OS07G0486400 PROTEIN"/>
    <property type="match status" value="1"/>
</dbReference>
<protein>
    <recommendedName>
        <fullName evidence="2">DUF6598 domain-containing protein</fullName>
    </recommendedName>
</protein>
<dbReference type="RefSeq" id="XP_044381797.1">
    <property type="nucleotide sequence ID" value="XM_044525862.1"/>
</dbReference>
<dbReference type="OrthoDB" id="652146at2759"/>
<evidence type="ECO:0000313" key="4">
    <source>
        <dbReference type="Proteomes" id="UP000019116"/>
    </source>
</evidence>
<dbReference type="RefSeq" id="XP_044381793.1">
    <property type="nucleotide sequence ID" value="XM_044525858.1"/>
</dbReference>
<dbReference type="RefSeq" id="XP_044381781.1">
    <property type="nucleotide sequence ID" value="XM_044525846.1"/>
</dbReference>
<dbReference type="EnsemblPlants" id="TraesCS5A02G257300.1">
    <property type="protein sequence ID" value="TraesCS5A02G257300.1"/>
    <property type="gene ID" value="TraesCS5A02G257300"/>
</dbReference>
<evidence type="ECO:0000256" key="1">
    <source>
        <dbReference type="SAM" id="MobiDB-lite"/>
    </source>
</evidence>
<dbReference type="RefSeq" id="XP_044381791.1">
    <property type="nucleotide sequence ID" value="XM_044525856.1"/>
</dbReference>